<feature type="domain" description="Integrase core" evidence="2">
    <location>
        <begin position="3"/>
        <end position="93"/>
    </location>
</feature>
<evidence type="ECO:0000259" key="2">
    <source>
        <dbReference type="Pfam" id="PF24764"/>
    </source>
</evidence>
<dbReference type="InterPro" id="IPR058913">
    <property type="entry name" value="Integrase_dom_put"/>
</dbReference>
<dbReference type="Proteomes" id="UP000297245">
    <property type="component" value="Unassembled WGS sequence"/>
</dbReference>
<accession>A0A4S8LJ53</accession>
<protein>
    <recommendedName>
        <fullName evidence="2">Integrase core domain-containing protein</fullName>
    </recommendedName>
</protein>
<dbReference type="OrthoDB" id="3353107at2759"/>
<feature type="non-terminal residue" evidence="3">
    <location>
        <position position="1"/>
    </location>
</feature>
<evidence type="ECO:0000313" key="4">
    <source>
        <dbReference type="Proteomes" id="UP000297245"/>
    </source>
</evidence>
<dbReference type="AlphaFoldDB" id="A0A4S8LJ53"/>
<sequence>ITRSTHNTRIERLWVEVGRQFVRRWRAFFFRLEELHGLKHDNAHHLWILHYFYLAQINEECVTFQQEWNAKLIAGLGHNLSPDEMLLNGILEHGIYLESNPQDDCAGLDLDQILESYGVDGTVRQREKGQTGAGHSSEDPVDIISNPNIDSDDENDFEIDSERLKSVFGGEIAESSHRDSAYDKEFNAEAVKVPRVVDPFSDSPLRREIFEQSFRQVCQQKIVPSGYNILMAEWEDEAYPSYWYIKSGRKGTRQLKVDLPDEIWHPRGEMWVQALDIYNHIFT</sequence>
<evidence type="ECO:0000313" key="3">
    <source>
        <dbReference type="EMBL" id="THU89157.1"/>
    </source>
</evidence>
<dbReference type="Pfam" id="PF24764">
    <property type="entry name" value="rva_4"/>
    <property type="match status" value="1"/>
</dbReference>
<keyword evidence="4" id="KW-1185">Reference proteome</keyword>
<organism evidence="3 4">
    <name type="scientific">Dendrothele bispora (strain CBS 962.96)</name>
    <dbReference type="NCBI Taxonomy" id="1314807"/>
    <lineage>
        <taxon>Eukaryota</taxon>
        <taxon>Fungi</taxon>
        <taxon>Dikarya</taxon>
        <taxon>Basidiomycota</taxon>
        <taxon>Agaricomycotina</taxon>
        <taxon>Agaricomycetes</taxon>
        <taxon>Agaricomycetidae</taxon>
        <taxon>Agaricales</taxon>
        <taxon>Agaricales incertae sedis</taxon>
        <taxon>Dendrothele</taxon>
    </lineage>
</organism>
<evidence type="ECO:0000256" key="1">
    <source>
        <dbReference type="SAM" id="MobiDB-lite"/>
    </source>
</evidence>
<proteinExistence type="predicted"/>
<gene>
    <name evidence="3" type="ORF">K435DRAFT_678501</name>
</gene>
<name>A0A4S8LJ53_DENBC</name>
<feature type="region of interest" description="Disordered" evidence="1">
    <location>
        <begin position="124"/>
        <end position="154"/>
    </location>
</feature>
<reference evidence="3 4" key="1">
    <citation type="journal article" date="2019" name="Nat. Ecol. Evol.">
        <title>Megaphylogeny resolves global patterns of mushroom evolution.</title>
        <authorList>
            <person name="Varga T."/>
            <person name="Krizsan K."/>
            <person name="Foldi C."/>
            <person name="Dima B."/>
            <person name="Sanchez-Garcia M."/>
            <person name="Sanchez-Ramirez S."/>
            <person name="Szollosi G.J."/>
            <person name="Szarkandi J.G."/>
            <person name="Papp V."/>
            <person name="Albert L."/>
            <person name="Andreopoulos W."/>
            <person name="Angelini C."/>
            <person name="Antonin V."/>
            <person name="Barry K.W."/>
            <person name="Bougher N.L."/>
            <person name="Buchanan P."/>
            <person name="Buyck B."/>
            <person name="Bense V."/>
            <person name="Catcheside P."/>
            <person name="Chovatia M."/>
            <person name="Cooper J."/>
            <person name="Damon W."/>
            <person name="Desjardin D."/>
            <person name="Finy P."/>
            <person name="Geml J."/>
            <person name="Haridas S."/>
            <person name="Hughes K."/>
            <person name="Justo A."/>
            <person name="Karasinski D."/>
            <person name="Kautmanova I."/>
            <person name="Kiss B."/>
            <person name="Kocsube S."/>
            <person name="Kotiranta H."/>
            <person name="LaButti K.M."/>
            <person name="Lechner B.E."/>
            <person name="Liimatainen K."/>
            <person name="Lipzen A."/>
            <person name="Lukacs Z."/>
            <person name="Mihaltcheva S."/>
            <person name="Morgado L.N."/>
            <person name="Niskanen T."/>
            <person name="Noordeloos M.E."/>
            <person name="Ohm R.A."/>
            <person name="Ortiz-Santana B."/>
            <person name="Ovrebo C."/>
            <person name="Racz N."/>
            <person name="Riley R."/>
            <person name="Savchenko A."/>
            <person name="Shiryaev A."/>
            <person name="Soop K."/>
            <person name="Spirin V."/>
            <person name="Szebenyi C."/>
            <person name="Tomsovsky M."/>
            <person name="Tulloss R.E."/>
            <person name="Uehling J."/>
            <person name="Grigoriev I.V."/>
            <person name="Vagvolgyi C."/>
            <person name="Papp T."/>
            <person name="Martin F.M."/>
            <person name="Miettinen O."/>
            <person name="Hibbett D.S."/>
            <person name="Nagy L.G."/>
        </authorList>
    </citation>
    <scope>NUCLEOTIDE SEQUENCE [LARGE SCALE GENOMIC DNA]</scope>
    <source>
        <strain evidence="3 4">CBS 962.96</strain>
    </source>
</reference>
<dbReference type="EMBL" id="ML179379">
    <property type="protein sequence ID" value="THU89157.1"/>
    <property type="molecule type" value="Genomic_DNA"/>
</dbReference>